<name>X1NT57_9ZZZZ</name>
<dbReference type="EMBL" id="BARV01040850">
    <property type="protein sequence ID" value="GAI46793.1"/>
    <property type="molecule type" value="Genomic_DNA"/>
</dbReference>
<feature type="non-terminal residue" evidence="2">
    <location>
        <position position="1"/>
    </location>
</feature>
<evidence type="ECO:0000256" key="1">
    <source>
        <dbReference type="SAM" id="MobiDB-lite"/>
    </source>
</evidence>
<evidence type="ECO:0000313" key="2">
    <source>
        <dbReference type="EMBL" id="GAI46793.1"/>
    </source>
</evidence>
<gene>
    <name evidence="2" type="ORF">S06H3_62093</name>
</gene>
<dbReference type="AlphaFoldDB" id="X1NT57"/>
<protein>
    <submittedName>
        <fullName evidence="2">Uncharacterized protein</fullName>
    </submittedName>
</protein>
<feature type="region of interest" description="Disordered" evidence="1">
    <location>
        <begin position="124"/>
        <end position="144"/>
    </location>
</feature>
<reference evidence="2" key="1">
    <citation type="journal article" date="2014" name="Front. Microbiol.">
        <title>High frequency of phylogenetically diverse reductive dehalogenase-homologous genes in deep subseafloor sedimentary metagenomes.</title>
        <authorList>
            <person name="Kawai M."/>
            <person name="Futagami T."/>
            <person name="Toyoda A."/>
            <person name="Takaki Y."/>
            <person name="Nishi S."/>
            <person name="Hori S."/>
            <person name="Arai W."/>
            <person name="Tsubouchi T."/>
            <person name="Morono Y."/>
            <person name="Uchiyama I."/>
            <person name="Ito T."/>
            <person name="Fujiyama A."/>
            <person name="Inagaki F."/>
            <person name="Takami H."/>
        </authorList>
    </citation>
    <scope>NUCLEOTIDE SEQUENCE</scope>
    <source>
        <strain evidence="2">Expedition CK06-06</strain>
    </source>
</reference>
<proteinExistence type="predicted"/>
<sequence length="144" mass="16749">LGLFLIHAPQHVQIARQFVGKIGKGSEKKITLENSLKWIKEECDRKKTRHYDVIVNLSPDADPPEGVYPPPGYDKKSVKWFWGNCQRLMNYVFYGKTSKVTKEWGVEHLKWLVQQQKEGKTDIKELLETGHEEADERTKKKEVA</sequence>
<organism evidence="2">
    <name type="scientific">marine sediment metagenome</name>
    <dbReference type="NCBI Taxonomy" id="412755"/>
    <lineage>
        <taxon>unclassified sequences</taxon>
        <taxon>metagenomes</taxon>
        <taxon>ecological metagenomes</taxon>
    </lineage>
</organism>
<accession>X1NT57</accession>
<comment type="caution">
    <text evidence="2">The sequence shown here is derived from an EMBL/GenBank/DDBJ whole genome shotgun (WGS) entry which is preliminary data.</text>
</comment>